<dbReference type="RefSeq" id="WP_187637982.1">
    <property type="nucleotide sequence ID" value="NZ_VZQQ01000044.1"/>
</dbReference>
<sequence>MLFKLTGKFFDGFEKLSQLNLQVLNVTMPEGTEMLQKARDGQNRVGFFDLQTERFAQFPEKVAVYNRHLRAIFFSTQAEVTREAQRQYENFGGRVQDLLGSVADSASAASEKTALALRSRIMEAPESSYEAAFKATEETREAVQSDVKAASDTASQASTQTPAQPNTPQKR</sequence>
<dbReference type="EMBL" id="VZQQ01000044">
    <property type="protein sequence ID" value="MBC8751054.1"/>
    <property type="molecule type" value="Genomic_DNA"/>
</dbReference>
<accession>A0ABR7PXY5</accession>
<organism evidence="3 4">
    <name type="scientific">Paraburkholderia podalyriae</name>
    <dbReference type="NCBI Taxonomy" id="1938811"/>
    <lineage>
        <taxon>Bacteria</taxon>
        <taxon>Pseudomonadati</taxon>
        <taxon>Pseudomonadota</taxon>
        <taxon>Betaproteobacteria</taxon>
        <taxon>Burkholderiales</taxon>
        <taxon>Burkholderiaceae</taxon>
        <taxon>Paraburkholderia</taxon>
    </lineage>
</organism>
<evidence type="ECO:0000313" key="4">
    <source>
        <dbReference type="Proteomes" id="UP000736373"/>
    </source>
</evidence>
<dbReference type="NCBIfam" id="TIGR01841">
    <property type="entry name" value="phasin"/>
    <property type="match status" value="1"/>
</dbReference>
<proteinExistence type="predicted"/>
<dbReference type="Pfam" id="PF09361">
    <property type="entry name" value="Phasin_2"/>
    <property type="match status" value="1"/>
</dbReference>
<dbReference type="InterPro" id="IPR018968">
    <property type="entry name" value="Phasin"/>
</dbReference>
<dbReference type="InterPro" id="IPR010127">
    <property type="entry name" value="Phasin_subfam-1"/>
</dbReference>
<keyword evidence="4" id="KW-1185">Reference proteome</keyword>
<dbReference type="Proteomes" id="UP000736373">
    <property type="component" value="Unassembled WGS sequence"/>
</dbReference>
<feature type="domain" description="Phasin" evidence="2">
    <location>
        <begin position="2"/>
        <end position="87"/>
    </location>
</feature>
<name>A0ABR7PXY5_9BURK</name>
<feature type="region of interest" description="Disordered" evidence="1">
    <location>
        <begin position="134"/>
        <end position="171"/>
    </location>
</feature>
<evidence type="ECO:0000256" key="1">
    <source>
        <dbReference type="SAM" id="MobiDB-lite"/>
    </source>
</evidence>
<protein>
    <submittedName>
        <fullName evidence="3">Phasin family protein</fullName>
    </submittedName>
</protein>
<evidence type="ECO:0000259" key="2">
    <source>
        <dbReference type="Pfam" id="PF09361"/>
    </source>
</evidence>
<reference evidence="3 4" key="1">
    <citation type="submission" date="2019-09" db="EMBL/GenBank/DDBJ databases">
        <title>Paraburkholderia podalyriae sp. nov., A South African Podalyria-associated rhizobium.</title>
        <authorList>
            <person name="Mavima L."/>
            <person name="Beukes C.W."/>
            <person name="Palmer M."/>
            <person name="De Meyer S.E."/>
            <person name="James E.K."/>
            <person name="Maluk M."/>
            <person name="Avontuur J.R."/>
            <person name="Chan W.Y."/>
            <person name="Venter S.N."/>
            <person name="Steenkamp E.T."/>
        </authorList>
    </citation>
    <scope>NUCLEOTIDE SEQUENCE [LARGE SCALE GENOMIC DNA]</scope>
    <source>
        <strain evidence="3 4">WC7.3b</strain>
    </source>
</reference>
<evidence type="ECO:0000313" key="3">
    <source>
        <dbReference type="EMBL" id="MBC8751054.1"/>
    </source>
</evidence>
<comment type="caution">
    <text evidence="3">The sequence shown here is derived from an EMBL/GenBank/DDBJ whole genome shotgun (WGS) entry which is preliminary data.</text>
</comment>
<gene>
    <name evidence="3" type="ORF">F6X42_32150</name>
</gene>
<feature type="compositionally biased region" description="Low complexity" evidence="1">
    <location>
        <begin position="150"/>
        <end position="164"/>
    </location>
</feature>